<evidence type="ECO:0000313" key="2">
    <source>
        <dbReference type="EMBL" id="CAD8934841.1"/>
    </source>
</evidence>
<feature type="region of interest" description="Disordered" evidence="1">
    <location>
        <begin position="14"/>
        <end position="44"/>
    </location>
</feature>
<reference evidence="2" key="1">
    <citation type="submission" date="2021-01" db="EMBL/GenBank/DDBJ databases">
        <authorList>
            <person name="Corre E."/>
            <person name="Pelletier E."/>
            <person name="Niang G."/>
            <person name="Scheremetjew M."/>
            <person name="Finn R."/>
            <person name="Kale V."/>
            <person name="Holt S."/>
            <person name="Cochrane G."/>
            <person name="Meng A."/>
            <person name="Brown T."/>
            <person name="Cohen L."/>
        </authorList>
    </citation>
    <scope>NUCLEOTIDE SEQUENCE</scope>
    <source>
        <strain evidence="2">ECT3854</strain>
    </source>
</reference>
<proteinExistence type="predicted"/>
<gene>
    <name evidence="2" type="ORF">CTEN0397_LOCUS5874</name>
</gene>
<protein>
    <submittedName>
        <fullName evidence="2">Uncharacterized protein</fullName>
    </submittedName>
</protein>
<dbReference type="EMBL" id="HBFW01009049">
    <property type="protein sequence ID" value="CAD8934841.1"/>
    <property type="molecule type" value="Transcribed_RNA"/>
</dbReference>
<evidence type="ECO:0000256" key="1">
    <source>
        <dbReference type="SAM" id="MobiDB-lite"/>
    </source>
</evidence>
<feature type="region of interest" description="Disordered" evidence="1">
    <location>
        <begin position="112"/>
        <end position="134"/>
    </location>
</feature>
<sequence length="134" mass="15242">MMCHYRCDAATGQWKHHSGQTESRELSRFDPLTTGDFSMKKNSGEEEESVAMVLDRAFANADLILEEARKDKRSMRKAYKARRSSSGLSQGDGLVEELRWYVRPEECGEWLRDGVMTPPNTESDEILGALNPQQ</sequence>
<dbReference type="AlphaFoldDB" id="A0A7S1D128"/>
<organism evidence="2">
    <name type="scientific">Cyclophora tenuis</name>
    <name type="common">Marine diatom</name>
    <dbReference type="NCBI Taxonomy" id="216820"/>
    <lineage>
        <taxon>Eukaryota</taxon>
        <taxon>Sar</taxon>
        <taxon>Stramenopiles</taxon>
        <taxon>Ochrophyta</taxon>
        <taxon>Bacillariophyta</taxon>
        <taxon>Fragilariophyceae</taxon>
        <taxon>Fragilariophycidae</taxon>
        <taxon>Cyclophorales</taxon>
        <taxon>Cyclophoraceae</taxon>
        <taxon>Cyclophora</taxon>
    </lineage>
</organism>
<name>A0A7S1D128_CYCTE</name>
<accession>A0A7S1D128</accession>